<keyword evidence="8" id="KW-1185">Reference proteome</keyword>
<dbReference type="HAMAP" id="MF_00754">
    <property type="entry name" value="RNase_P_1"/>
    <property type="match status" value="1"/>
</dbReference>
<keyword evidence="4 6" id="KW-0255">Endonuclease</keyword>
<dbReference type="GO" id="GO:0005737">
    <property type="term" value="C:cytoplasm"/>
    <property type="evidence" value="ECO:0007669"/>
    <property type="project" value="UniProtKB-SubCell"/>
</dbReference>
<protein>
    <recommendedName>
        <fullName evidence="6">Ribonuclease P protein component 1</fullName>
        <shortName evidence="6">RNase P component 1</shortName>
        <ecNumber evidence="6">3.1.26.5</ecNumber>
    </recommendedName>
    <alternativeName>
        <fullName evidence="6">Rpp29</fullName>
    </alternativeName>
</protein>
<evidence type="ECO:0000313" key="8">
    <source>
        <dbReference type="Proteomes" id="UP000027153"/>
    </source>
</evidence>
<dbReference type="Proteomes" id="UP000027153">
    <property type="component" value="Unassembled WGS sequence"/>
</dbReference>
<dbReference type="InterPro" id="IPR002730">
    <property type="entry name" value="Rpp29/RNP1"/>
</dbReference>
<evidence type="ECO:0000256" key="6">
    <source>
        <dbReference type="HAMAP-Rule" id="MF_00754"/>
    </source>
</evidence>
<comment type="similarity">
    <text evidence="6">Belongs to the eukaryotic/archaeal RNase P protein component 1 family.</text>
</comment>
<evidence type="ECO:0000256" key="2">
    <source>
        <dbReference type="ARBA" id="ARBA00022694"/>
    </source>
</evidence>
<dbReference type="InterPro" id="IPR023538">
    <property type="entry name" value="RNP1"/>
</dbReference>
<keyword evidence="1 6" id="KW-0963">Cytoplasm</keyword>
<dbReference type="SMART" id="SM00538">
    <property type="entry name" value="POP4"/>
    <property type="match status" value="1"/>
</dbReference>
<dbReference type="GO" id="GO:0030677">
    <property type="term" value="C:ribonuclease P complex"/>
    <property type="evidence" value="ECO:0007669"/>
    <property type="project" value="UniProtKB-UniRule"/>
</dbReference>
<dbReference type="GO" id="GO:0003723">
    <property type="term" value="F:RNA binding"/>
    <property type="evidence" value="ECO:0007669"/>
    <property type="project" value="InterPro"/>
</dbReference>
<dbReference type="Gene3D" id="2.30.30.210">
    <property type="entry name" value="Ribonuclease P/MRP, subunit p29"/>
    <property type="match status" value="1"/>
</dbReference>
<keyword evidence="3 6" id="KW-0540">Nuclease</keyword>
<keyword evidence="5 6" id="KW-0378">Hydrolase</keyword>
<sequence>MKLTPQNIIHHELIGLDTKVVDSTNRSLIGLGGRIIDETKNILVIETDAEEKEIPKSSSSFIFTIPSSNGKRYLPLKIKVDGRLLLSQPENRIQTKFKKKFRR</sequence>
<gene>
    <name evidence="6" type="primary">rnp1</name>
    <name evidence="7" type="ORF">ANME2D_00366</name>
</gene>
<dbReference type="InterPro" id="IPR036980">
    <property type="entry name" value="RNase_P/MRP_Rpp29_sf"/>
</dbReference>
<dbReference type="SUPFAM" id="SSF101744">
    <property type="entry name" value="Rof/RNase P subunit-like"/>
    <property type="match status" value="1"/>
</dbReference>
<comment type="subunit">
    <text evidence="6">Consists of a catalytic RNA component and at least 4-5 protein subunits.</text>
</comment>
<organism evidence="7 8">
    <name type="scientific">Candidatus Methanoperedens nitratireducens</name>
    <dbReference type="NCBI Taxonomy" id="1392998"/>
    <lineage>
        <taxon>Archaea</taxon>
        <taxon>Methanobacteriati</taxon>
        <taxon>Methanobacteriota</taxon>
        <taxon>Stenosarchaea group</taxon>
        <taxon>Methanomicrobia</taxon>
        <taxon>Methanosarcinales</taxon>
        <taxon>ANME-2 cluster</taxon>
        <taxon>Candidatus Methanoperedentaceae</taxon>
        <taxon>Candidatus Methanoperedens</taxon>
    </lineage>
</organism>
<evidence type="ECO:0000256" key="1">
    <source>
        <dbReference type="ARBA" id="ARBA00022490"/>
    </source>
</evidence>
<evidence type="ECO:0000256" key="5">
    <source>
        <dbReference type="ARBA" id="ARBA00022801"/>
    </source>
</evidence>
<comment type="function">
    <text evidence="6">Part of ribonuclease P, a protein complex that generates mature tRNA molecules by cleaving their 5'-ends.</text>
</comment>
<dbReference type="Pfam" id="PF01868">
    <property type="entry name" value="RNase_P-MRP_p29"/>
    <property type="match status" value="1"/>
</dbReference>
<dbReference type="GO" id="GO:0004526">
    <property type="term" value="F:ribonuclease P activity"/>
    <property type="evidence" value="ECO:0007669"/>
    <property type="project" value="UniProtKB-UniRule"/>
</dbReference>
<evidence type="ECO:0000256" key="4">
    <source>
        <dbReference type="ARBA" id="ARBA00022759"/>
    </source>
</evidence>
<evidence type="ECO:0000313" key="7">
    <source>
        <dbReference type="EMBL" id="KCZ73300.1"/>
    </source>
</evidence>
<dbReference type="OrthoDB" id="39019at2157"/>
<dbReference type="AlphaFoldDB" id="A0A062VDI0"/>
<comment type="caution">
    <text evidence="7">The sequence shown here is derived from an EMBL/GenBank/DDBJ whole genome shotgun (WGS) entry which is preliminary data.</text>
</comment>
<dbReference type="EC" id="3.1.26.5" evidence="6"/>
<proteinExistence type="inferred from homology"/>
<dbReference type="InterPro" id="IPR023534">
    <property type="entry name" value="Rof/RNase_P-like"/>
</dbReference>
<dbReference type="GO" id="GO:0001682">
    <property type="term" value="P:tRNA 5'-leader removal"/>
    <property type="evidence" value="ECO:0007669"/>
    <property type="project" value="UniProtKB-UniRule"/>
</dbReference>
<dbReference type="RefSeq" id="WP_048088624.1">
    <property type="nucleotide sequence ID" value="NZ_JMIY01000001.1"/>
</dbReference>
<keyword evidence="2 6" id="KW-0819">tRNA processing</keyword>
<dbReference type="EMBL" id="JMIY01000001">
    <property type="protein sequence ID" value="KCZ73300.1"/>
    <property type="molecule type" value="Genomic_DNA"/>
</dbReference>
<comment type="catalytic activity">
    <reaction evidence="6">
        <text>Endonucleolytic cleavage of RNA, removing 5'-extranucleotides from tRNA precursor.</text>
        <dbReference type="EC" id="3.1.26.5"/>
    </reaction>
</comment>
<evidence type="ECO:0000256" key="3">
    <source>
        <dbReference type="ARBA" id="ARBA00022722"/>
    </source>
</evidence>
<accession>A0A062VDI0</accession>
<reference evidence="7 8" key="1">
    <citation type="journal article" date="2013" name="Nature">
        <title>Anaerobic oxidation of methane coupled to nitrate reduction in a novel archaeal lineage.</title>
        <authorList>
            <person name="Haroon M.F."/>
            <person name="Hu S."/>
            <person name="Shi Y."/>
            <person name="Imelfort M."/>
            <person name="Keller J."/>
            <person name="Hugenholtz P."/>
            <person name="Yuan Z."/>
            <person name="Tyson G.W."/>
        </authorList>
    </citation>
    <scope>NUCLEOTIDE SEQUENCE [LARGE SCALE GENOMIC DNA]</scope>
    <source>
        <strain evidence="7 8">ANME-2d</strain>
    </source>
</reference>
<name>A0A062VDI0_9EURY</name>
<dbReference type="NCBIfam" id="NF046110">
    <property type="entry name" value="RNaseP1Mthb"/>
    <property type="match status" value="1"/>
</dbReference>
<comment type="subcellular location">
    <subcellularLocation>
        <location evidence="6">Cytoplasm</location>
    </subcellularLocation>
</comment>